<evidence type="ECO:0000256" key="1">
    <source>
        <dbReference type="ARBA" id="ARBA00001936"/>
    </source>
</evidence>
<comment type="caution">
    <text evidence="8">The sequence shown here is derived from an EMBL/GenBank/DDBJ whole genome shotgun (WGS) entry which is preliminary data.</text>
</comment>
<evidence type="ECO:0000313" key="8">
    <source>
        <dbReference type="EMBL" id="GAI10684.1"/>
    </source>
</evidence>
<protein>
    <recommendedName>
        <fullName evidence="7">Isopropylmalate dehydrogenase-like domain-containing protein</fullName>
    </recommendedName>
</protein>
<dbReference type="EMBL" id="BARV01005064">
    <property type="protein sequence ID" value="GAI10684.1"/>
    <property type="molecule type" value="Genomic_DNA"/>
</dbReference>
<sequence length="110" mass="12704">GRAKGKSRAKLEVLRSIYQAKFDLDIDVARDEIAYQIGVVSRKGTERAIRYAFELARKKGKKRVTSVDKANVLTHVYSLWREVFKQVAKEYSEIETEFAFVDAVTMWLKS</sequence>
<keyword evidence="4" id="KW-0560">Oxidoreductase</keyword>
<reference evidence="8" key="1">
    <citation type="journal article" date="2014" name="Front. Microbiol.">
        <title>High frequency of phylogenetically diverse reductive dehalogenase-homologous genes in deep subseafloor sedimentary metagenomes.</title>
        <authorList>
            <person name="Kawai M."/>
            <person name="Futagami T."/>
            <person name="Toyoda A."/>
            <person name="Takaki Y."/>
            <person name="Nishi S."/>
            <person name="Hori S."/>
            <person name="Arai W."/>
            <person name="Tsubouchi T."/>
            <person name="Morono Y."/>
            <person name="Uchiyama I."/>
            <person name="Ito T."/>
            <person name="Fujiyama A."/>
            <person name="Inagaki F."/>
            <person name="Takami H."/>
        </authorList>
    </citation>
    <scope>NUCLEOTIDE SEQUENCE</scope>
    <source>
        <strain evidence="8">Expedition CK06-06</strain>
    </source>
</reference>
<keyword evidence="3" id="KW-0479">Metal-binding</keyword>
<feature type="domain" description="Isopropylmalate dehydrogenase-like" evidence="7">
    <location>
        <begin position="16"/>
        <end position="107"/>
    </location>
</feature>
<comment type="cofactor">
    <cofactor evidence="1">
        <name>Mn(2+)</name>
        <dbReference type="ChEBI" id="CHEBI:29035"/>
    </cofactor>
</comment>
<proteinExistence type="predicted"/>
<dbReference type="GO" id="GO:0046872">
    <property type="term" value="F:metal ion binding"/>
    <property type="evidence" value="ECO:0007669"/>
    <property type="project" value="UniProtKB-KW"/>
</dbReference>
<dbReference type="SUPFAM" id="SSF53659">
    <property type="entry name" value="Isocitrate/Isopropylmalate dehydrogenase-like"/>
    <property type="match status" value="1"/>
</dbReference>
<organism evidence="8">
    <name type="scientific">marine sediment metagenome</name>
    <dbReference type="NCBI Taxonomy" id="412755"/>
    <lineage>
        <taxon>unclassified sequences</taxon>
        <taxon>metagenomes</taxon>
        <taxon>ecological metagenomes</taxon>
    </lineage>
</organism>
<name>X1MWC9_9ZZZZ</name>
<dbReference type="Pfam" id="PF00180">
    <property type="entry name" value="Iso_dh"/>
    <property type="match status" value="1"/>
</dbReference>
<dbReference type="AlphaFoldDB" id="X1MWC9"/>
<dbReference type="InterPro" id="IPR024084">
    <property type="entry name" value="IsoPropMal-DH-like_dom"/>
</dbReference>
<gene>
    <name evidence="8" type="ORF">S06H3_10769</name>
</gene>
<evidence type="ECO:0000256" key="3">
    <source>
        <dbReference type="ARBA" id="ARBA00022723"/>
    </source>
</evidence>
<keyword evidence="6" id="KW-0464">Manganese</keyword>
<keyword evidence="5" id="KW-0520">NAD</keyword>
<evidence type="ECO:0000256" key="4">
    <source>
        <dbReference type="ARBA" id="ARBA00023002"/>
    </source>
</evidence>
<dbReference type="InterPro" id="IPR050501">
    <property type="entry name" value="ICDH/IPMDH"/>
</dbReference>
<evidence type="ECO:0000259" key="7">
    <source>
        <dbReference type="Pfam" id="PF00180"/>
    </source>
</evidence>
<dbReference type="Gene3D" id="3.40.718.10">
    <property type="entry name" value="Isopropylmalate Dehydrogenase"/>
    <property type="match status" value="1"/>
</dbReference>
<evidence type="ECO:0000256" key="6">
    <source>
        <dbReference type="ARBA" id="ARBA00023211"/>
    </source>
</evidence>
<accession>X1MWC9</accession>
<comment type="cofactor">
    <cofactor evidence="2">
        <name>Mg(2+)</name>
        <dbReference type="ChEBI" id="CHEBI:18420"/>
    </cofactor>
</comment>
<evidence type="ECO:0000256" key="2">
    <source>
        <dbReference type="ARBA" id="ARBA00001946"/>
    </source>
</evidence>
<dbReference type="PANTHER" id="PTHR43275:SF1">
    <property type="entry name" value="D-MALATE DEHYDROGENASE [DECARBOXYLATING]"/>
    <property type="match status" value="1"/>
</dbReference>
<dbReference type="PANTHER" id="PTHR43275">
    <property type="entry name" value="D-MALATE DEHYDROGENASE [DECARBOXYLATING]"/>
    <property type="match status" value="1"/>
</dbReference>
<feature type="non-terminal residue" evidence="8">
    <location>
        <position position="1"/>
    </location>
</feature>
<dbReference type="GO" id="GO:0016491">
    <property type="term" value="F:oxidoreductase activity"/>
    <property type="evidence" value="ECO:0007669"/>
    <property type="project" value="UniProtKB-KW"/>
</dbReference>
<evidence type="ECO:0000256" key="5">
    <source>
        <dbReference type="ARBA" id="ARBA00023027"/>
    </source>
</evidence>